<feature type="domain" description="DUF1206" evidence="3">
    <location>
        <begin position="40"/>
        <end position="106"/>
    </location>
</feature>
<evidence type="ECO:0000259" key="3">
    <source>
        <dbReference type="Pfam" id="PF06724"/>
    </source>
</evidence>
<feature type="transmembrane region" description="Helical" evidence="2">
    <location>
        <begin position="160"/>
        <end position="185"/>
    </location>
</feature>
<feature type="transmembrane region" description="Helical" evidence="2">
    <location>
        <begin position="35"/>
        <end position="60"/>
    </location>
</feature>
<dbReference type="PATRIC" id="fig|1461584.3.peg.762"/>
<dbReference type="InterPro" id="IPR009597">
    <property type="entry name" value="DUF1206"/>
</dbReference>
<feature type="transmembrane region" description="Helical" evidence="2">
    <location>
        <begin position="80"/>
        <end position="99"/>
    </location>
</feature>
<sequence length="285" mass="29835">MASERPLDSTPDGNGAAEGAAATLERAANRPWLDVLARTGFAVMALLHVLIGAIALQVALGGYGEAETSGAIGPLARAEPFGPVLMWAGCVACAALAVWQLAEATVRMRREKMRARVAKAISSGSLFVIYGSVALTFASFARGRGRDSGESISSFSRTVLNSAAGIPALAGVGALILGIGAYFIYKGSARRFRPELRYFEDTRRGRVLNALGVVGHIAKGVALVLVGLLFAAAALNHRPQDSTGLDGSLRTLLQYPVGVPVILVIAVGLICYGVFALVRARWGRM</sequence>
<dbReference type="Pfam" id="PF06724">
    <property type="entry name" value="DUF1206"/>
    <property type="match status" value="3"/>
</dbReference>
<evidence type="ECO:0000313" key="4">
    <source>
        <dbReference type="EMBL" id="CEA07458.1"/>
    </source>
</evidence>
<evidence type="ECO:0000256" key="2">
    <source>
        <dbReference type="SAM" id="Phobius"/>
    </source>
</evidence>
<feature type="region of interest" description="Disordered" evidence="1">
    <location>
        <begin position="1"/>
        <end position="20"/>
    </location>
</feature>
<reference evidence="4" key="1">
    <citation type="submission" date="2014-07" db="EMBL/GenBank/DDBJ databases">
        <authorList>
            <person name="Urmite Genomes Urmite Genomes"/>
        </authorList>
    </citation>
    <scope>NUCLEOTIDE SEQUENCE</scope>
    <source>
        <strain evidence="4">11W110_air</strain>
    </source>
</reference>
<dbReference type="EMBL" id="LN483070">
    <property type="protein sequence ID" value="CEA07458.1"/>
    <property type="molecule type" value="Genomic_DNA"/>
</dbReference>
<organism evidence="4">
    <name type="scientific">Arthrobacter saudimassiliensis</name>
    <dbReference type="NCBI Taxonomy" id="1461584"/>
    <lineage>
        <taxon>Bacteria</taxon>
        <taxon>Bacillati</taxon>
        <taxon>Actinomycetota</taxon>
        <taxon>Actinomycetes</taxon>
        <taxon>Micrococcales</taxon>
        <taxon>Micrococcaceae</taxon>
        <taxon>Arthrobacter</taxon>
    </lineage>
</organism>
<proteinExistence type="predicted"/>
<gene>
    <name evidence="4" type="ORF">BN1051_00772</name>
</gene>
<dbReference type="AlphaFoldDB" id="A0A078MJA5"/>
<keyword evidence="2" id="KW-0812">Transmembrane</keyword>
<feature type="domain" description="DUF1206" evidence="3">
    <location>
        <begin position="214"/>
        <end position="283"/>
    </location>
</feature>
<feature type="transmembrane region" description="Helical" evidence="2">
    <location>
        <begin position="120"/>
        <end position="140"/>
    </location>
</feature>
<feature type="transmembrane region" description="Helical" evidence="2">
    <location>
        <begin position="206"/>
        <end position="235"/>
    </location>
</feature>
<evidence type="ECO:0000256" key="1">
    <source>
        <dbReference type="SAM" id="MobiDB-lite"/>
    </source>
</evidence>
<keyword evidence="2" id="KW-1133">Transmembrane helix</keyword>
<protein>
    <recommendedName>
        <fullName evidence="3">DUF1206 domain-containing protein</fullName>
    </recommendedName>
</protein>
<accession>A0A078MJA5</accession>
<feature type="domain" description="DUF1206" evidence="3">
    <location>
        <begin position="128"/>
        <end position="187"/>
    </location>
</feature>
<keyword evidence="2" id="KW-0472">Membrane</keyword>
<feature type="transmembrane region" description="Helical" evidence="2">
    <location>
        <begin position="255"/>
        <end position="278"/>
    </location>
</feature>
<name>A0A078MJA5_9MICC</name>